<dbReference type="CDD" id="cd06225">
    <property type="entry name" value="HAMP"/>
    <property type="match status" value="1"/>
</dbReference>
<evidence type="ECO:0000256" key="4">
    <source>
        <dbReference type="SAM" id="Phobius"/>
    </source>
</evidence>
<dbReference type="PROSITE" id="PS50111">
    <property type="entry name" value="CHEMOTAXIS_TRANSDUC_2"/>
    <property type="match status" value="1"/>
</dbReference>
<name>A0ABT8QPN5_9FIRM</name>
<dbReference type="InterPro" id="IPR004089">
    <property type="entry name" value="MCPsignal_dom"/>
</dbReference>
<comment type="caution">
    <text evidence="7">The sequence shown here is derived from an EMBL/GenBank/DDBJ whole genome shotgun (WGS) entry which is preliminary data.</text>
</comment>
<dbReference type="Pfam" id="PF00015">
    <property type="entry name" value="MCPsignal"/>
    <property type="match status" value="1"/>
</dbReference>
<dbReference type="PANTHER" id="PTHR32089:SF112">
    <property type="entry name" value="LYSOZYME-LIKE PROTEIN-RELATED"/>
    <property type="match status" value="1"/>
</dbReference>
<keyword evidence="4" id="KW-0472">Membrane</keyword>
<reference evidence="7" key="1">
    <citation type="submission" date="2022-05" db="EMBL/GenBank/DDBJ databases">
        <title>Expanded diversity of anoxic marine methylotrophy in a Black Sea sulfate reducing microorganism.</title>
        <authorList>
            <person name="Fischer P.Q."/>
            <person name="Stams A.J.M."/>
            <person name="Villanueva L."/>
            <person name="Sousa D.Z."/>
        </authorList>
    </citation>
    <scope>NUCLEOTIDE SEQUENCE</scope>
    <source>
        <strain evidence="7">P130</strain>
    </source>
</reference>
<dbReference type="Pfam" id="PF12729">
    <property type="entry name" value="4HB_MCP_1"/>
    <property type="match status" value="1"/>
</dbReference>
<organism evidence="7 8">
    <name type="scientific">Desulfosporosinus nitroreducens</name>
    <dbReference type="NCBI Taxonomy" id="2018668"/>
    <lineage>
        <taxon>Bacteria</taxon>
        <taxon>Bacillati</taxon>
        <taxon>Bacillota</taxon>
        <taxon>Clostridia</taxon>
        <taxon>Eubacteriales</taxon>
        <taxon>Desulfitobacteriaceae</taxon>
        <taxon>Desulfosporosinus</taxon>
    </lineage>
</organism>
<feature type="transmembrane region" description="Helical" evidence="4">
    <location>
        <begin position="200"/>
        <end position="220"/>
    </location>
</feature>
<dbReference type="SUPFAM" id="SSF58104">
    <property type="entry name" value="Methyl-accepting chemotaxis protein (MCP) signaling domain"/>
    <property type="match status" value="1"/>
</dbReference>
<dbReference type="EMBL" id="JAMJEV010000007">
    <property type="protein sequence ID" value="MDO0823314.1"/>
    <property type="molecule type" value="Genomic_DNA"/>
</dbReference>
<dbReference type="Pfam" id="PF00672">
    <property type="entry name" value="HAMP"/>
    <property type="match status" value="1"/>
</dbReference>
<evidence type="ECO:0000313" key="8">
    <source>
        <dbReference type="Proteomes" id="UP001176021"/>
    </source>
</evidence>
<keyword evidence="4" id="KW-1133">Transmembrane helix</keyword>
<sequence length="580" mass="61781">METKLVKQKSNISYGVRIKLLSGFFAVLLLTLLVGGVGYYGVYKINLEAEDLGGHWLKATSALAVVIEDTEDTRRYLMGGFLMRSEAQAFLDYKNQFVIAKAKWEMDFAEYNNYVTSADGKASSEEMRKSFNAYIEDAEKVWLLTQEGKDVEARPILTQTSKASFDKLLKNMEAQMVYMEAGGAEATHHAQTTKNSVIKLLIIFVILALIVGAVLAIMLAQHISRPLVAVTQVAQSVADGDLNVKIPEIKNKDEIGILSIAVSEMVQSLRGVIGEVLTQSESVAATSQELSAASEQATASSEQVAETLGQVAAGSTNTAVSIGDIVKVIDQLSANAQQVAENAETVSQSSEKTAQAADLGALQSENAVQKMEAVREVSAQSAEVISRLGDESKQIGQIVDVIRGIADQTNLLALNAAIEAARAGEQGRGFAVVAEEVRKLAEQSSASTVEIATLIENIQREAEHAVGVMEKGKVEVAAGVEAVNLAGNSFRTIVEEVNKVVEQIQLITEASQQMAIGTSAAAKSAENIGVTAQQAAASTQEVAATSEEQAATMVSVSQSAEALAQLGERLMSAVVKFKLY</sequence>
<accession>A0ABT8QPN5</accession>
<dbReference type="SMART" id="SM00304">
    <property type="entry name" value="HAMP"/>
    <property type="match status" value="1"/>
</dbReference>
<dbReference type="InterPro" id="IPR003660">
    <property type="entry name" value="HAMP_dom"/>
</dbReference>
<feature type="transmembrane region" description="Helical" evidence="4">
    <location>
        <begin position="20"/>
        <end position="42"/>
    </location>
</feature>
<dbReference type="Proteomes" id="UP001176021">
    <property type="component" value="Unassembled WGS sequence"/>
</dbReference>
<feature type="domain" description="HAMP" evidence="6">
    <location>
        <begin position="221"/>
        <end position="274"/>
    </location>
</feature>
<dbReference type="Gene3D" id="6.10.340.10">
    <property type="match status" value="1"/>
</dbReference>
<gene>
    <name evidence="7" type="ORF">M8H41_10665</name>
</gene>
<dbReference type="PROSITE" id="PS50885">
    <property type="entry name" value="HAMP"/>
    <property type="match status" value="1"/>
</dbReference>
<keyword evidence="1 3" id="KW-0807">Transducer</keyword>
<keyword evidence="4" id="KW-0812">Transmembrane</keyword>
<evidence type="ECO:0000259" key="6">
    <source>
        <dbReference type="PROSITE" id="PS50885"/>
    </source>
</evidence>
<dbReference type="RefSeq" id="WP_252469499.1">
    <property type="nucleotide sequence ID" value="NZ_JAMHFY010000010.1"/>
</dbReference>
<dbReference type="CDD" id="cd11386">
    <property type="entry name" value="MCP_signal"/>
    <property type="match status" value="1"/>
</dbReference>
<evidence type="ECO:0000313" key="7">
    <source>
        <dbReference type="EMBL" id="MDO0823314.1"/>
    </source>
</evidence>
<dbReference type="InterPro" id="IPR024478">
    <property type="entry name" value="HlyB_4HB_MCP"/>
</dbReference>
<protein>
    <submittedName>
        <fullName evidence="7">Methyl-accepting chemotaxis protein</fullName>
    </submittedName>
</protein>
<feature type="domain" description="Methyl-accepting transducer" evidence="5">
    <location>
        <begin position="293"/>
        <end position="529"/>
    </location>
</feature>
<dbReference type="PANTHER" id="PTHR32089">
    <property type="entry name" value="METHYL-ACCEPTING CHEMOTAXIS PROTEIN MCPB"/>
    <property type="match status" value="1"/>
</dbReference>
<dbReference type="SMART" id="SM00283">
    <property type="entry name" value="MA"/>
    <property type="match status" value="1"/>
</dbReference>
<evidence type="ECO:0000256" key="2">
    <source>
        <dbReference type="ARBA" id="ARBA00029447"/>
    </source>
</evidence>
<evidence type="ECO:0000256" key="1">
    <source>
        <dbReference type="ARBA" id="ARBA00023224"/>
    </source>
</evidence>
<proteinExistence type="inferred from homology"/>
<evidence type="ECO:0000259" key="5">
    <source>
        <dbReference type="PROSITE" id="PS50111"/>
    </source>
</evidence>
<keyword evidence="8" id="KW-1185">Reference proteome</keyword>
<comment type="similarity">
    <text evidence="2">Belongs to the methyl-accepting chemotaxis (MCP) protein family.</text>
</comment>
<evidence type="ECO:0000256" key="3">
    <source>
        <dbReference type="PROSITE-ProRule" id="PRU00284"/>
    </source>
</evidence>
<dbReference type="Gene3D" id="1.10.287.950">
    <property type="entry name" value="Methyl-accepting chemotaxis protein"/>
    <property type="match status" value="1"/>
</dbReference>